<dbReference type="InterPro" id="IPR014710">
    <property type="entry name" value="RmlC-like_jellyroll"/>
</dbReference>
<dbReference type="SUPFAM" id="SSF51182">
    <property type="entry name" value="RmlC-like cupins"/>
    <property type="match status" value="1"/>
</dbReference>
<organism evidence="1 2">
    <name type="scientific">Candidatus Giovannonibacteria bacterium RIFCSPLOWO2_01_FULL_44_16</name>
    <dbReference type="NCBI Taxonomy" id="1798348"/>
    <lineage>
        <taxon>Bacteria</taxon>
        <taxon>Candidatus Giovannoniibacteriota</taxon>
    </lineage>
</organism>
<accession>A0A1F5X4K3</accession>
<dbReference type="InterPro" id="IPR011051">
    <property type="entry name" value="RmlC_Cupin_sf"/>
</dbReference>
<reference evidence="1 2" key="1">
    <citation type="journal article" date="2016" name="Nat. Commun.">
        <title>Thousands of microbial genomes shed light on interconnected biogeochemical processes in an aquifer system.</title>
        <authorList>
            <person name="Anantharaman K."/>
            <person name="Brown C.T."/>
            <person name="Hug L.A."/>
            <person name="Sharon I."/>
            <person name="Castelle C.J."/>
            <person name="Probst A.J."/>
            <person name="Thomas B.C."/>
            <person name="Singh A."/>
            <person name="Wilkins M.J."/>
            <person name="Karaoz U."/>
            <person name="Brodie E.L."/>
            <person name="Williams K.H."/>
            <person name="Hubbard S.S."/>
            <person name="Banfield J.F."/>
        </authorList>
    </citation>
    <scope>NUCLEOTIDE SEQUENCE [LARGE SCALE GENOMIC DNA]</scope>
</reference>
<protein>
    <recommendedName>
        <fullName evidence="3">Cupin 2 conserved barrel domain-containing protein</fullName>
    </recommendedName>
</protein>
<dbReference type="Proteomes" id="UP000178046">
    <property type="component" value="Unassembled WGS sequence"/>
</dbReference>
<sequence length="133" mass="14849">MAEIIKKSYIDKILALPASAGKKMLFKSSFAPLGILEDHMVSNDAEVHAAEGDLWYCLEGEVNFIYGGELTEPWFVKDKEGNENKNEQRAKEIKGGAETVLKPGDWLWVAPGEPHQHNCEKTARLVIIKVPKT</sequence>
<comment type="caution">
    <text evidence="1">The sequence shown here is derived from an EMBL/GenBank/DDBJ whole genome shotgun (WGS) entry which is preliminary data.</text>
</comment>
<dbReference type="AlphaFoldDB" id="A0A1F5X4K3"/>
<proteinExistence type="predicted"/>
<evidence type="ECO:0000313" key="1">
    <source>
        <dbReference type="EMBL" id="OGF82810.1"/>
    </source>
</evidence>
<dbReference type="Gene3D" id="2.60.120.10">
    <property type="entry name" value="Jelly Rolls"/>
    <property type="match status" value="1"/>
</dbReference>
<name>A0A1F5X4K3_9BACT</name>
<dbReference type="EMBL" id="MFIA01000015">
    <property type="protein sequence ID" value="OGF82810.1"/>
    <property type="molecule type" value="Genomic_DNA"/>
</dbReference>
<evidence type="ECO:0008006" key="3">
    <source>
        <dbReference type="Google" id="ProtNLM"/>
    </source>
</evidence>
<evidence type="ECO:0000313" key="2">
    <source>
        <dbReference type="Proteomes" id="UP000178046"/>
    </source>
</evidence>
<gene>
    <name evidence="1" type="ORF">A2924_03810</name>
</gene>